<evidence type="ECO:0000313" key="3">
    <source>
        <dbReference type="Proteomes" id="UP000231791"/>
    </source>
</evidence>
<dbReference type="AlphaFoldDB" id="A0A2K8PB71"/>
<accession>A0A2K8PB71</accession>
<feature type="compositionally biased region" description="Basic and acidic residues" evidence="1">
    <location>
        <begin position="226"/>
        <end position="237"/>
    </location>
</feature>
<feature type="region of interest" description="Disordered" evidence="1">
    <location>
        <begin position="226"/>
        <end position="246"/>
    </location>
</feature>
<organism evidence="2 3">
    <name type="scientific">Streptomyces lavendulae subsp. lavendulae</name>
    <dbReference type="NCBI Taxonomy" id="58340"/>
    <lineage>
        <taxon>Bacteria</taxon>
        <taxon>Bacillati</taxon>
        <taxon>Actinomycetota</taxon>
        <taxon>Actinomycetes</taxon>
        <taxon>Kitasatosporales</taxon>
        <taxon>Streptomycetaceae</taxon>
        <taxon>Streptomyces</taxon>
    </lineage>
</organism>
<sequence>MSDRSAPDPVSTVRRIEALLDRVGGDRDDVLRVEGEAGLSYASGVPPEDVEALLRGDRIPTGTGADGENPVEARHRRVVERILFLRATRLRRRPDGRRRVCTLAEIAAGAGTSAQWLDKMIKTGKAPNLDHADGIARFFGEQIDFLVAPPAEALDRVLQYIHSDLLERAVEQQDAEVRRFRTAGPAVDARCEPGLVGSAARCLAEVPEETAKPIVDLIESIARRARADRARETREGGDTAGTAAAD</sequence>
<evidence type="ECO:0000256" key="1">
    <source>
        <dbReference type="SAM" id="MobiDB-lite"/>
    </source>
</evidence>
<proteinExistence type="predicted"/>
<dbReference type="GO" id="GO:0003677">
    <property type="term" value="F:DNA binding"/>
    <property type="evidence" value="ECO:0007669"/>
    <property type="project" value="InterPro"/>
</dbReference>
<evidence type="ECO:0000313" key="2">
    <source>
        <dbReference type="EMBL" id="ATZ22983.1"/>
    </source>
</evidence>
<keyword evidence="3" id="KW-1185">Reference proteome</keyword>
<dbReference type="Proteomes" id="UP000231791">
    <property type="component" value="Chromosome"/>
</dbReference>
<dbReference type="Gene3D" id="1.10.260.40">
    <property type="entry name" value="lambda repressor-like DNA-binding domains"/>
    <property type="match status" value="1"/>
</dbReference>
<dbReference type="InterPro" id="IPR010982">
    <property type="entry name" value="Lambda_DNA-bd_dom_sf"/>
</dbReference>
<dbReference type="EMBL" id="CP024985">
    <property type="protein sequence ID" value="ATZ22983.1"/>
    <property type="molecule type" value="Genomic_DNA"/>
</dbReference>
<protein>
    <submittedName>
        <fullName evidence="2">Uncharacterized protein</fullName>
    </submittedName>
</protein>
<reference evidence="2 3" key="1">
    <citation type="submission" date="2017-11" db="EMBL/GenBank/DDBJ databases">
        <title>Complete genome sequence of Streptomyces lavendulae subsp. lavendulae CCM 3239 (formerly 'Streptomyces aureofaciens CCM 3239'), the producer of the angucycline-type antibiotic auricin.</title>
        <authorList>
            <person name="Busche T."/>
            <person name="Novakova R."/>
            <person name="Al'Dilaimi A."/>
            <person name="Homerova D."/>
            <person name="Feckova L."/>
            <person name="Rezuchova B."/>
            <person name="Mingyar E."/>
            <person name="Csolleiova D."/>
            <person name="Bekeova C."/>
            <person name="Winkler A."/>
            <person name="Sevcikova B."/>
            <person name="Kalinowski J."/>
            <person name="Kormanec J."/>
            <person name="Ruckert C."/>
        </authorList>
    </citation>
    <scope>NUCLEOTIDE SEQUENCE [LARGE SCALE GENOMIC DNA]</scope>
    <source>
        <strain evidence="2 3">CCM 3239</strain>
    </source>
</reference>
<gene>
    <name evidence="2" type="ORF">SLAV_05390</name>
</gene>
<dbReference type="KEGG" id="slx:SLAV_05390"/>
<name>A0A2K8PB71_STRLA</name>